<dbReference type="Gene3D" id="2.60.40.60">
    <property type="entry name" value="Cadherins"/>
    <property type="match status" value="1"/>
</dbReference>
<dbReference type="EMBL" id="BRZM01000583">
    <property type="protein sequence ID" value="GLD71391.1"/>
    <property type="molecule type" value="Genomic_DNA"/>
</dbReference>
<dbReference type="CDD" id="cd11304">
    <property type="entry name" value="Cadherin_repeat"/>
    <property type="match status" value="1"/>
</dbReference>
<dbReference type="InterPro" id="IPR015919">
    <property type="entry name" value="Cadherin-like_sf"/>
</dbReference>
<dbReference type="GO" id="GO:0016020">
    <property type="term" value="C:membrane"/>
    <property type="evidence" value="ECO:0007669"/>
    <property type="project" value="UniProtKB-SubCell"/>
</dbReference>
<dbReference type="AlphaFoldDB" id="A0AAD3NHZ1"/>
<evidence type="ECO:0000256" key="2">
    <source>
        <dbReference type="ARBA" id="ARBA00023136"/>
    </source>
</evidence>
<protein>
    <submittedName>
        <fullName evidence="5">Desmoglein-3-like protein</fullName>
    </submittedName>
</protein>
<evidence type="ECO:0000313" key="5">
    <source>
        <dbReference type="EMBL" id="GLD71391.1"/>
    </source>
</evidence>
<evidence type="ECO:0000313" key="6">
    <source>
        <dbReference type="Proteomes" id="UP001279410"/>
    </source>
</evidence>
<name>A0AAD3NHZ1_LATJO</name>
<keyword evidence="6" id="KW-1185">Reference proteome</keyword>
<proteinExistence type="predicted"/>
<sequence length="247" mass="27834">MLKESHRSRMVKKQRIIRRIDFDCSRAALVTIWDTCPDSISAAHPPFPNFVHHNHWQHMHLACHMLADSLKPQAPLCEISPASMPTSPASTVNHMSTTHYPGLLLAARIVASLVDAQWQPWRLPLTAMNRNVISAAVTSATLTTLCSISNRIPGPGTLFNISKVNLTRIPDSQTAERISIRSDWDEERTLYYTLLGHGASKEPVNLFIVEETTGLVRIRGTLDREERETYIVRLQFGTDLITQVLTY</sequence>
<feature type="domain" description="Cadherin" evidence="4">
    <location>
        <begin position="182"/>
        <end position="234"/>
    </location>
</feature>
<evidence type="ECO:0000259" key="4">
    <source>
        <dbReference type="PROSITE" id="PS50268"/>
    </source>
</evidence>
<reference evidence="5" key="1">
    <citation type="submission" date="2022-08" db="EMBL/GenBank/DDBJ databases">
        <title>Genome sequencing of akame (Lates japonicus).</title>
        <authorList>
            <person name="Hashiguchi Y."/>
            <person name="Takahashi H."/>
        </authorList>
    </citation>
    <scope>NUCLEOTIDE SEQUENCE</scope>
    <source>
        <strain evidence="5">Kochi</strain>
    </source>
</reference>
<comment type="subcellular location">
    <subcellularLocation>
        <location evidence="1">Membrane</location>
    </subcellularLocation>
</comment>
<accession>A0AAD3NHZ1</accession>
<dbReference type="PROSITE" id="PS50268">
    <property type="entry name" value="CADHERIN_2"/>
    <property type="match status" value="1"/>
</dbReference>
<dbReference type="InterPro" id="IPR002126">
    <property type="entry name" value="Cadherin-like_dom"/>
</dbReference>
<dbReference type="SUPFAM" id="SSF49313">
    <property type="entry name" value="Cadherin-like"/>
    <property type="match status" value="1"/>
</dbReference>
<evidence type="ECO:0000256" key="1">
    <source>
        <dbReference type="ARBA" id="ARBA00004370"/>
    </source>
</evidence>
<keyword evidence="2" id="KW-0472">Membrane</keyword>
<evidence type="ECO:0000256" key="3">
    <source>
        <dbReference type="PROSITE-ProRule" id="PRU00043"/>
    </source>
</evidence>
<comment type="caution">
    <text evidence="5">The sequence shown here is derived from an EMBL/GenBank/DDBJ whole genome shotgun (WGS) entry which is preliminary data.</text>
</comment>
<dbReference type="GO" id="GO:0005509">
    <property type="term" value="F:calcium ion binding"/>
    <property type="evidence" value="ECO:0007669"/>
    <property type="project" value="UniProtKB-UniRule"/>
</dbReference>
<gene>
    <name evidence="5" type="ORF">AKAME5_002271300</name>
</gene>
<keyword evidence="3" id="KW-0106">Calcium</keyword>
<organism evidence="5 6">
    <name type="scientific">Lates japonicus</name>
    <name type="common">Japanese lates</name>
    <dbReference type="NCBI Taxonomy" id="270547"/>
    <lineage>
        <taxon>Eukaryota</taxon>
        <taxon>Metazoa</taxon>
        <taxon>Chordata</taxon>
        <taxon>Craniata</taxon>
        <taxon>Vertebrata</taxon>
        <taxon>Euteleostomi</taxon>
        <taxon>Actinopterygii</taxon>
        <taxon>Neopterygii</taxon>
        <taxon>Teleostei</taxon>
        <taxon>Neoteleostei</taxon>
        <taxon>Acanthomorphata</taxon>
        <taxon>Carangaria</taxon>
        <taxon>Carangaria incertae sedis</taxon>
        <taxon>Centropomidae</taxon>
        <taxon>Lates</taxon>
    </lineage>
</organism>
<dbReference type="Proteomes" id="UP001279410">
    <property type="component" value="Unassembled WGS sequence"/>
</dbReference>
<dbReference type="GO" id="GO:0007156">
    <property type="term" value="P:homophilic cell adhesion via plasma membrane adhesion molecules"/>
    <property type="evidence" value="ECO:0007669"/>
    <property type="project" value="InterPro"/>
</dbReference>